<dbReference type="InterPro" id="IPR045540">
    <property type="entry name" value="YegS/DAGK_C"/>
</dbReference>
<keyword evidence="3" id="KW-0808">Transferase</keyword>
<dbReference type="SUPFAM" id="SSF111331">
    <property type="entry name" value="NAD kinase/diacylglycerol kinase-like"/>
    <property type="match status" value="1"/>
</dbReference>
<evidence type="ECO:0000256" key="8">
    <source>
        <dbReference type="ARBA" id="ARBA00022842"/>
    </source>
</evidence>
<evidence type="ECO:0000313" key="14">
    <source>
        <dbReference type="Proteomes" id="UP001447008"/>
    </source>
</evidence>
<protein>
    <submittedName>
        <fullName evidence="13">YegS/Rv2252/BmrU family lipid kinase</fullName>
    </submittedName>
</protein>
<dbReference type="NCBIfam" id="TIGR00147">
    <property type="entry name" value="YegS/Rv2252/BmrU family lipid kinase"/>
    <property type="match status" value="1"/>
</dbReference>
<dbReference type="InterPro" id="IPR016064">
    <property type="entry name" value="NAD/diacylglycerol_kinase_sf"/>
</dbReference>
<dbReference type="Pfam" id="PF00781">
    <property type="entry name" value="DAGK_cat"/>
    <property type="match status" value="1"/>
</dbReference>
<keyword evidence="2" id="KW-0444">Lipid biosynthesis</keyword>
<comment type="caution">
    <text evidence="13">The sequence shown here is derived from an EMBL/GenBank/DDBJ whole genome shotgun (WGS) entry which is preliminary data.</text>
</comment>
<keyword evidence="14" id="KW-1185">Reference proteome</keyword>
<sequence length="291" mass="32052">MNHQTRYLLLYHPLQAKAQLKAIRLQLHALSYAYVEVATSGDFYADLQGLQAYIPNTKRVIALGGDGTLNLAANAFAHSEVEVALVPCGSGNDFARQWRRSEQQWIEAALTHVSSAIDLGKVNERYFVNVAGVGYDAAVVAASQNKRGRWAHLNYAWQGIKMLYRYAPSLLQFSTTKNSTIKKQEQRLLMMCLANGRYFGGGMCLAPKANISDGQLSCVQIGAAPFWRQIQALILSYFAAHTRLKQVNIAPVSELDVHTANIGIEADGEYIGTTPALFSVQRGALNFVMPV</sequence>
<keyword evidence="5" id="KW-0547">Nucleotide-binding</keyword>
<dbReference type="InterPro" id="IPR017438">
    <property type="entry name" value="ATP-NAD_kinase_N"/>
</dbReference>
<keyword evidence="8" id="KW-0460">Magnesium</keyword>
<evidence type="ECO:0000313" key="13">
    <source>
        <dbReference type="EMBL" id="MEM0515658.1"/>
    </source>
</evidence>
<dbReference type="InterPro" id="IPR005218">
    <property type="entry name" value="Diacylglycerol/lipid_kinase"/>
</dbReference>
<dbReference type="PROSITE" id="PS50146">
    <property type="entry name" value="DAGK"/>
    <property type="match status" value="1"/>
</dbReference>
<keyword evidence="9" id="KW-0443">Lipid metabolism</keyword>
<keyword evidence="7" id="KW-0067">ATP-binding</keyword>
<dbReference type="InterPro" id="IPR001206">
    <property type="entry name" value="Diacylglycerol_kinase_cat_dom"/>
</dbReference>
<dbReference type="GO" id="GO:0016301">
    <property type="term" value="F:kinase activity"/>
    <property type="evidence" value="ECO:0007669"/>
    <property type="project" value="UniProtKB-KW"/>
</dbReference>
<dbReference type="Gene3D" id="3.40.50.10330">
    <property type="entry name" value="Probable inorganic polyphosphate/atp-NAD kinase, domain 1"/>
    <property type="match status" value="1"/>
</dbReference>
<comment type="cofactor">
    <cofactor evidence="1">
        <name>Mg(2+)</name>
        <dbReference type="ChEBI" id="CHEBI:18420"/>
    </cofactor>
</comment>
<gene>
    <name evidence="13" type="ORF">WCN91_09585</name>
</gene>
<dbReference type="InterPro" id="IPR050187">
    <property type="entry name" value="Lipid_Phosphate_FormReg"/>
</dbReference>
<organism evidence="13 14">
    <name type="scientific">Pseudoalteromonas qingdaonensis</name>
    <dbReference type="NCBI Taxonomy" id="3131913"/>
    <lineage>
        <taxon>Bacteria</taxon>
        <taxon>Pseudomonadati</taxon>
        <taxon>Pseudomonadota</taxon>
        <taxon>Gammaproteobacteria</taxon>
        <taxon>Alteromonadales</taxon>
        <taxon>Pseudoalteromonadaceae</taxon>
        <taxon>Pseudoalteromonas</taxon>
    </lineage>
</organism>
<evidence type="ECO:0000256" key="11">
    <source>
        <dbReference type="ARBA" id="ARBA00023264"/>
    </source>
</evidence>
<evidence type="ECO:0000259" key="12">
    <source>
        <dbReference type="PROSITE" id="PS50146"/>
    </source>
</evidence>
<evidence type="ECO:0000256" key="4">
    <source>
        <dbReference type="ARBA" id="ARBA00022723"/>
    </source>
</evidence>
<keyword evidence="4" id="KW-0479">Metal-binding</keyword>
<dbReference type="Gene3D" id="2.60.200.40">
    <property type="match status" value="1"/>
</dbReference>
<evidence type="ECO:0000256" key="2">
    <source>
        <dbReference type="ARBA" id="ARBA00022516"/>
    </source>
</evidence>
<evidence type="ECO:0000256" key="7">
    <source>
        <dbReference type="ARBA" id="ARBA00022840"/>
    </source>
</evidence>
<dbReference type="SMART" id="SM00046">
    <property type="entry name" value="DAGKc"/>
    <property type="match status" value="1"/>
</dbReference>
<reference evidence="13 14" key="1">
    <citation type="submission" date="2024-03" db="EMBL/GenBank/DDBJ databases">
        <title>Pseudoalteromonas qingdaonensis sp. nov., isolated from the intestines of marine benthic organisms.</title>
        <authorList>
            <person name="Lin X."/>
            <person name="Fang S."/>
            <person name="Hu X."/>
        </authorList>
    </citation>
    <scope>NUCLEOTIDE SEQUENCE [LARGE SCALE GENOMIC DNA]</scope>
    <source>
        <strain evidence="13 14">YIC-827</strain>
    </source>
</reference>
<name>A0ABU9N1V3_9GAMM</name>
<evidence type="ECO:0000256" key="9">
    <source>
        <dbReference type="ARBA" id="ARBA00023098"/>
    </source>
</evidence>
<dbReference type="PANTHER" id="PTHR12358:SF106">
    <property type="entry name" value="LIPID KINASE YEGS"/>
    <property type="match status" value="1"/>
</dbReference>
<keyword evidence="6 13" id="KW-0418">Kinase</keyword>
<feature type="domain" description="DAGKc" evidence="12">
    <location>
        <begin position="54"/>
        <end position="126"/>
    </location>
</feature>
<keyword evidence="11" id="KW-1208">Phospholipid metabolism</keyword>
<dbReference type="EMBL" id="JBCGCU010000009">
    <property type="protein sequence ID" value="MEM0515658.1"/>
    <property type="molecule type" value="Genomic_DNA"/>
</dbReference>
<proteinExistence type="predicted"/>
<dbReference type="PANTHER" id="PTHR12358">
    <property type="entry name" value="SPHINGOSINE KINASE"/>
    <property type="match status" value="1"/>
</dbReference>
<evidence type="ECO:0000256" key="5">
    <source>
        <dbReference type="ARBA" id="ARBA00022741"/>
    </source>
</evidence>
<evidence type="ECO:0000256" key="3">
    <source>
        <dbReference type="ARBA" id="ARBA00022679"/>
    </source>
</evidence>
<accession>A0ABU9N1V3</accession>
<keyword evidence="10" id="KW-0594">Phospholipid biosynthesis</keyword>
<evidence type="ECO:0000256" key="10">
    <source>
        <dbReference type="ARBA" id="ARBA00023209"/>
    </source>
</evidence>
<evidence type="ECO:0000256" key="6">
    <source>
        <dbReference type="ARBA" id="ARBA00022777"/>
    </source>
</evidence>
<dbReference type="Pfam" id="PF19279">
    <property type="entry name" value="YegS_C"/>
    <property type="match status" value="1"/>
</dbReference>
<dbReference type="Proteomes" id="UP001447008">
    <property type="component" value="Unassembled WGS sequence"/>
</dbReference>
<dbReference type="RefSeq" id="WP_342678487.1">
    <property type="nucleotide sequence ID" value="NZ_JBCGCU010000009.1"/>
</dbReference>
<evidence type="ECO:0000256" key="1">
    <source>
        <dbReference type="ARBA" id="ARBA00001946"/>
    </source>
</evidence>